<feature type="compositionally biased region" description="Basic and acidic residues" evidence="1">
    <location>
        <begin position="1"/>
        <end position="19"/>
    </location>
</feature>
<name>F2S5W5_TRIT1</name>
<sequence>MWWTKSKEGQGETRREVNKRSSCLYVMKRGEPTNDTHASYEASQTKTRTHSSSAHREKKGEEETEHIILSRGWRRSDLVREFQPVYGVVNVKTAGYSGLDSQLANYGHTTTGSAKVTELHEKRRQRLKGRRTTSAGEFRPSNFMKRLRKQKTKLRRPSKRNKWVESMGKKEFLGVAGEADHIFLMDR</sequence>
<dbReference type="Proteomes" id="UP000009172">
    <property type="component" value="Unassembled WGS sequence"/>
</dbReference>
<organism evidence="2 3">
    <name type="scientific">Trichophyton tonsurans (strain CBS 112818)</name>
    <name type="common">Scalp ringworm fungus</name>
    <dbReference type="NCBI Taxonomy" id="647933"/>
    <lineage>
        <taxon>Eukaryota</taxon>
        <taxon>Fungi</taxon>
        <taxon>Dikarya</taxon>
        <taxon>Ascomycota</taxon>
        <taxon>Pezizomycotina</taxon>
        <taxon>Eurotiomycetes</taxon>
        <taxon>Eurotiomycetidae</taxon>
        <taxon>Onygenales</taxon>
        <taxon>Arthrodermataceae</taxon>
        <taxon>Trichophyton</taxon>
    </lineage>
</organism>
<evidence type="ECO:0000313" key="3">
    <source>
        <dbReference type="Proteomes" id="UP000009172"/>
    </source>
</evidence>
<gene>
    <name evidence="2" type="ORF">TESG_06327</name>
</gene>
<keyword evidence="3" id="KW-1185">Reference proteome</keyword>
<evidence type="ECO:0000313" key="2">
    <source>
        <dbReference type="EMBL" id="EGD98964.1"/>
    </source>
</evidence>
<protein>
    <submittedName>
        <fullName evidence="2">Uncharacterized protein</fullName>
    </submittedName>
</protein>
<dbReference type="AlphaFoldDB" id="F2S5W5"/>
<accession>F2S5W5</accession>
<evidence type="ECO:0000256" key="1">
    <source>
        <dbReference type="SAM" id="MobiDB-lite"/>
    </source>
</evidence>
<reference evidence="3" key="1">
    <citation type="journal article" date="2012" name="MBio">
        <title>Comparative genome analysis of Trichophyton rubrum and related dermatophytes reveals candidate genes involved in infection.</title>
        <authorList>
            <person name="Martinez D.A."/>
            <person name="Oliver B.G."/>
            <person name="Graeser Y."/>
            <person name="Goldberg J.M."/>
            <person name="Li W."/>
            <person name="Martinez-Rossi N.M."/>
            <person name="Monod M."/>
            <person name="Shelest E."/>
            <person name="Barton R.C."/>
            <person name="Birch E."/>
            <person name="Brakhage A.A."/>
            <person name="Chen Z."/>
            <person name="Gurr S.J."/>
            <person name="Heiman D."/>
            <person name="Heitman J."/>
            <person name="Kosti I."/>
            <person name="Rossi A."/>
            <person name="Saif S."/>
            <person name="Samalova M."/>
            <person name="Saunders C.W."/>
            <person name="Shea T."/>
            <person name="Summerbell R.C."/>
            <person name="Xu J."/>
            <person name="Young S."/>
            <person name="Zeng Q."/>
            <person name="Birren B.W."/>
            <person name="Cuomo C.A."/>
            <person name="White T.C."/>
        </authorList>
    </citation>
    <scope>NUCLEOTIDE SEQUENCE [LARGE SCALE GENOMIC DNA]</scope>
    <source>
        <strain evidence="3">CBS 112818</strain>
    </source>
</reference>
<proteinExistence type="predicted"/>
<dbReference type="EMBL" id="GG698516">
    <property type="protein sequence ID" value="EGD98964.1"/>
    <property type="molecule type" value="Genomic_DNA"/>
</dbReference>
<feature type="region of interest" description="Disordered" evidence="1">
    <location>
        <begin position="1"/>
        <end position="63"/>
    </location>
</feature>
<feature type="compositionally biased region" description="Basic and acidic residues" evidence="1">
    <location>
        <begin position="54"/>
        <end position="63"/>
    </location>
</feature>
<dbReference type="HOGENOM" id="CLU_1595729_0_0_1"/>
<feature type="compositionally biased region" description="Polar residues" evidence="1">
    <location>
        <begin position="35"/>
        <end position="52"/>
    </location>
</feature>